<keyword evidence="1" id="KW-0805">Transcription regulation</keyword>
<evidence type="ECO:0000256" key="1">
    <source>
        <dbReference type="ARBA" id="ARBA00023015"/>
    </source>
</evidence>
<dbReference type="RefSeq" id="WP_311544609.1">
    <property type="nucleotide sequence ID" value="NZ_JAVREK010000006.1"/>
</dbReference>
<evidence type="ECO:0000256" key="2">
    <source>
        <dbReference type="ARBA" id="ARBA00023125"/>
    </source>
</evidence>
<keyword evidence="2" id="KW-0238">DNA-binding</keyword>
<dbReference type="SUPFAM" id="SSF46785">
    <property type="entry name" value="Winged helix' DNA-binding domain"/>
    <property type="match status" value="1"/>
</dbReference>
<keyword evidence="3" id="KW-0804">Transcription</keyword>
<dbReference type="InterPro" id="IPR036390">
    <property type="entry name" value="WH_DNA-bd_sf"/>
</dbReference>
<dbReference type="Pfam" id="PF01638">
    <property type="entry name" value="HxlR"/>
    <property type="match status" value="1"/>
</dbReference>
<evidence type="ECO:0000313" key="5">
    <source>
        <dbReference type="EMBL" id="MDT0302129.1"/>
    </source>
</evidence>
<reference evidence="6" key="1">
    <citation type="submission" date="2023-07" db="EMBL/GenBank/DDBJ databases">
        <title>30 novel species of actinomycetes from the DSMZ collection.</title>
        <authorList>
            <person name="Nouioui I."/>
        </authorList>
    </citation>
    <scope>NUCLEOTIDE SEQUENCE [LARGE SCALE GENOMIC DNA]</scope>
    <source>
        <strain evidence="6">DSM 45055</strain>
    </source>
</reference>
<proteinExistence type="predicted"/>
<accession>A0ABU2KS76</accession>
<sequence length="179" mass="20309">MNSGRLGSVLPKEYSAENCSIARVMELIGERWTPLILRDAFFGIRRFADFADHLAIPRAVLTDRLRTLVQRGVLERRRYSEQPPRQEYVLTDLGVSLWPVLYQISQWGERHLNEGPPRRLFRHADCRTELDGYGFCPACAVLVPASGVEVDNGPGAADHDDRVSRAMVMPRPLLRPIQS</sequence>
<name>A0ABU2KS76_9ACTN</name>
<dbReference type="PANTHER" id="PTHR33204:SF18">
    <property type="entry name" value="TRANSCRIPTIONAL REGULATORY PROTEIN"/>
    <property type="match status" value="1"/>
</dbReference>
<dbReference type="Gene3D" id="1.10.10.10">
    <property type="entry name" value="Winged helix-like DNA-binding domain superfamily/Winged helix DNA-binding domain"/>
    <property type="match status" value="1"/>
</dbReference>
<dbReference type="InterPro" id="IPR036388">
    <property type="entry name" value="WH-like_DNA-bd_sf"/>
</dbReference>
<keyword evidence="6" id="KW-1185">Reference proteome</keyword>
<gene>
    <name evidence="5" type="ORF">RM446_08400</name>
</gene>
<dbReference type="InterPro" id="IPR002577">
    <property type="entry name" value="HTH_HxlR"/>
</dbReference>
<organism evidence="5 6">
    <name type="scientific">Streptomonospora wellingtoniae</name>
    <dbReference type="NCBI Taxonomy" id="3075544"/>
    <lineage>
        <taxon>Bacteria</taxon>
        <taxon>Bacillati</taxon>
        <taxon>Actinomycetota</taxon>
        <taxon>Actinomycetes</taxon>
        <taxon>Streptosporangiales</taxon>
        <taxon>Nocardiopsidaceae</taxon>
        <taxon>Streptomonospora</taxon>
    </lineage>
</organism>
<comment type="caution">
    <text evidence="5">The sequence shown here is derived from an EMBL/GenBank/DDBJ whole genome shotgun (WGS) entry which is preliminary data.</text>
</comment>
<dbReference type="EMBL" id="JAVREK010000006">
    <property type="protein sequence ID" value="MDT0302129.1"/>
    <property type="molecule type" value="Genomic_DNA"/>
</dbReference>
<evidence type="ECO:0000313" key="6">
    <source>
        <dbReference type="Proteomes" id="UP001183226"/>
    </source>
</evidence>
<dbReference type="PROSITE" id="PS51118">
    <property type="entry name" value="HTH_HXLR"/>
    <property type="match status" value="1"/>
</dbReference>
<feature type="domain" description="HTH hxlR-type" evidence="4">
    <location>
        <begin position="19"/>
        <end position="116"/>
    </location>
</feature>
<dbReference type="Proteomes" id="UP001183226">
    <property type="component" value="Unassembled WGS sequence"/>
</dbReference>
<evidence type="ECO:0000259" key="4">
    <source>
        <dbReference type="PROSITE" id="PS51118"/>
    </source>
</evidence>
<dbReference type="PANTHER" id="PTHR33204">
    <property type="entry name" value="TRANSCRIPTIONAL REGULATOR, MARR FAMILY"/>
    <property type="match status" value="1"/>
</dbReference>
<evidence type="ECO:0000256" key="3">
    <source>
        <dbReference type="ARBA" id="ARBA00023163"/>
    </source>
</evidence>
<protein>
    <submittedName>
        <fullName evidence="5">Helix-turn-helix domain-containing protein</fullName>
    </submittedName>
</protein>